<dbReference type="PROSITE" id="PS51892">
    <property type="entry name" value="SUBTILASE"/>
    <property type="match status" value="1"/>
</dbReference>
<keyword evidence="2 5" id="KW-0645">Protease</keyword>
<comment type="similarity">
    <text evidence="1 5">Belongs to the peptidase S8 family.</text>
</comment>
<dbReference type="PANTHER" id="PTHR43806:SF11">
    <property type="entry name" value="CEREVISIN-RELATED"/>
    <property type="match status" value="1"/>
</dbReference>
<keyword evidence="9" id="KW-1185">Reference proteome</keyword>
<dbReference type="EMBL" id="JANPWZ010001187">
    <property type="protein sequence ID" value="KAJ3567926.1"/>
    <property type="molecule type" value="Genomic_DNA"/>
</dbReference>
<name>A0A9W8NCA6_9PEZI</name>
<comment type="caution">
    <text evidence="8">The sequence shown here is derived from an EMBL/GenBank/DDBJ whole genome shotgun (WGS) entry which is preliminary data.</text>
</comment>
<evidence type="ECO:0000256" key="1">
    <source>
        <dbReference type="ARBA" id="ARBA00011073"/>
    </source>
</evidence>
<keyword evidence="3 5" id="KW-0378">Hydrolase</keyword>
<feature type="active site" description="Charge relay system" evidence="5">
    <location>
        <position position="769"/>
    </location>
</feature>
<keyword evidence="4 5" id="KW-0720">Serine protease</keyword>
<feature type="domain" description="DUF7580" evidence="7">
    <location>
        <begin position="276"/>
        <end position="461"/>
    </location>
</feature>
<feature type="active site" description="Charge relay system" evidence="5">
    <location>
        <position position="611"/>
    </location>
</feature>
<evidence type="ECO:0000259" key="7">
    <source>
        <dbReference type="Pfam" id="PF24476"/>
    </source>
</evidence>
<dbReference type="VEuPathDB" id="FungiDB:F4678DRAFT_441991"/>
<dbReference type="InterPro" id="IPR036852">
    <property type="entry name" value="Peptidase_S8/S53_dom_sf"/>
</dbReference>
<dbReference type="PANTHER" id="PTHR43806">
    <property type="entry name" value="PEPTIDASE S8"/>
    <property type="match status" value="1"/>
</dbReference>
<dbReference type="Pfam" id="PF00082">
    <property type="entry name" value="Peptidase_S8"/>
    <property type="match status" value="1"/>
</dbReference>
<accession>A0A9W8NCA6</accession>
<evidence type="ECO:0000313" key="9">
    <source>
        <dbReference type="Proteomes" id="UP001148614"/>
    </source>
</evidence>
<evidence type="ECO:0000256" key="2">
    <source>
        <dbReference type="ARBA" id="ARBA00022670"/>
    </source>
</evidence>
<evidence type="ECO:0000256" key="4">
    <source>
        <dbReference type="ARBA" id="ARBA00022825"/>
    </source>
</evidence>
<evidence type="ECO:0000256" key="3">
    <source>
        <dbReference type="ARBA" id="ARBA00022801"/>
    </source>
</evidence>
<dbReference type="AlphaFoldDB" id="A0A9W8NCA6"/>
<feature type="domain" description="Peptidase S8/S53" evidence="6">
    <location>
        <begin position="565"/>
        <end position="784"/>
    </location>
</feature>
<organism evidence="8 9">
    <name type="scientific">Xylaria arbuscula</name>
    <dbReference type="NCBI Taxonomy" id="114810"/>
    <lineage>
        <taxon>Eukaryota</taxon>
        <taxon>Fungi</taxon>
        <taxon>Dikarya</taxon>
        <taxon>Ascomycota</taxon>
        <taxon>Pezizomycotina</taxon>
        <taxon>Sordariomycetes</taxon>
        <taxon>Xylariomycetidae</taxon>
        <taxon>Xylariales</taxon>
        <taxon>Xylariaceae</taxon>
        <taxon>Xylaria</taxon>
    </lineage>
</organism>
<dbReference type="Pfam" id="PF24476">
    <property type="entry name" value="DUF7580"/>
    <property type="match status" value="1"/>
</dbReference>
<dbReference type="InterPro" id="IPR050131">
    <property type="entry name" value="Peptidase_S8_subtilisin-like"/>
</dbReference>
<protein>
    <recommendedName>
        <fullName evidence="10">Peptidase S8/S53 domain-containing protein</fullName>
    </recommendedName>
</protein>
<dbReference type="CDD" id="cd00306">
    <property type="entry name" value="Peptidases_S8_S53"/>
    <property type="match status" value="1"/>
</dbReference>
<dbReference type="InterPro" id="IPR000209">
    <property type="entry name" value="Peptidase_S8/S53_dom"/>
</dbReference>
<evidence type="ECO:0000256" key="5">
    <source>
        <dbReference type="PROSITE-ProRule" id="PRU01240"/>
    </source>
</evidence>
<dbReference type="GO" id="GO:0004252">
    <property type="term" value="F:serine-type endopeptidase activity"/>
    <property type="evidence" value="ECO:0007669"/>
    <property type="project" value="UniProtKB-UniRule"/>
</dbReference>
<dbReference type="SUPFAM" id="SSF52743">
    <property type="entry name" value="Subtilisin-like"/>
    <property type="match status" value="1"/>
</dbReference>
<gene>
    <name evidence="8" type="ORF">NPX13_g6598</name>
</gene>
<evidence type="ECO:0000259" key="6">
    <source>
        <dbReference type="Pfam" id="PF00082"/>
    </source>
</evidence>
<dbReference type="Gene3D" id="3.40.50.200">
    <property type="entry name" value="Peptidase S8/S53 domain"/>
    <property type="match status" value="1"/>
</dbReference>
<reference evidence="8" key="1">
    <citation type="submission" date="2022-07" db="EMBL/GenBank/DDBJ databases">
        <title>Genome Sequence of Xylaria arbuscula.</title>
        <authorList>
            <person name="Buettner E."/>
        </authorList>
    </citation>
    <scope>NUCLEOTIDE SEQUENCE</scope>
    <source>
        <strain evidence="8">VT107</strain>
    </source>
</reference>
<dbReference type="InterPro" id="IPR056002">
    <property type="entry name" value="DUF7580"/>
</dbReference>
<proteinExistence type="inferred from homology"/>
<feature type="active site" description="Charge relay system" evidence="5">
    <location>
        <position position="571"/>
    </location>
</feature>
<evidence type="ECO:0000313" key="8">
    <source>
        <dbReference type="EMBL" id="KAJ3567926.1"/>
    </source>
</evidence>
<dbReference type="GO" id="GO:0006508">
    <property type="term" value="P:proteolysis"/>
    <property type="evidence" value="ECO:0007669"/>
    <property type="project" value="UniProtKB-KW"/>
</dbReference>
<evidence type="ECO:0008006" key="10">
    <source>
        <dbReference type="Google" id="ProtNLM"/>
    </source>
</evidence>
<sequence>MDDTISILSSRATELSKNIFGAFNSKRLQPSDLNSYRLAHQVAVKLHLITTYLDSLPPYWVEQEVEDLCCKILLDLKRITQPTRKPSPFNWNKSTDPVTCLVAFFKIQTEHACSFEIACDNLLSMLTANDNGAVTLSDSALQQNTLDMSDGFDNRVFETLQYIAECDPASHETLSADPRRQKSLFLSRHPARLCLHELETPDVGSCNKAILVSAMNMATWQEFYLKIQPGNAVDSGQDVLIRGGFCPVLERNLSARLFLEFRHNHGLSLLKESGVLNQIIQAGPGVSLRSVLSQYKLTSKDKIILSYAVSQSYWNYYDSELMRVKWTSDNIWFMPVEASHEQRDELPLRAYIPLPLDLSDGTEPDVIYADLLNHQCPRIFDLGVLLLEIGLGRPFQVLNRRDRVAQANFNHKRASDELLELEKDNWDAFTHKKYFDYAVKFCLSRENFIPPKQLQQPPRESSSSILDWKGSPGILERRRMLHKHVVRPLAWLAKRGFKAKAGDSTYVSRKLNASPHGGTSDALSTLELDALFHNSIIPRAWLMDLKKINELVERKRREYRVKTPVRVAILDTGFNRDLFNVKARNGLIKSITDEMDFTNTSAPNMIDASGHGTFMARLIMECSPNVEILVARVAENTNALKSSLDNIRKAILWAGQTGKADIISMSFGFPTDDQGICDAIETVSRGRGEDIILFASAGNSPTDNESFPARHPSVISVYATNCHGSFLQSNSASITRGAAVLGTYGDNIPDFVFEELSAEYQSVCQRGSSVATAIMAGIGATMLAYTSVLPSLVSFQGVAASTGNRVLKRLKTSKGMEAVLHRLAQQDSDHPRLKAVKPAWFWKERPSDTQRYCAIVDALSDVDKRFLRTA</sequence>
<dbReference type="Proteomes" id="UP001148614">
    <property type="component" value="Unassembled WGS sequence"/>
</dbReference>